<dbReference type="EMBL" id="CTEN01000003">
    <property type="protein sequence ID" value="CQR25030.1"/>
    <property type="molecule type" value="Genomic_DNA"/>
</dbReference>
<evidence type="ECO:0000256" key="2">
    <source>
        <dbReference type="PIRSR" id="PIRSR605754-1"/>
    </source>
</evidence>
<dbReference type="InterPro" id="IPR023365">
    <property type="entry name" value="Sortase_dom-sf"/>
</dbReference>
<dbReference type="CDD" id="cd05826">
    <property type="entry name" value="Sortase_B"/>
    <property type="match status" value="1"/>
</dbReference>
<feature type="active site" description="Acyl-thioester intermediate" evidence="2">
    <location>
        <position position="208"/>
    </location>
</feature>
<dbReference type="RefSeq" id="WP_093650623.1">
    <property type="nucleotide sequence ID" value="NZ_CTEN01000003.1"/>
</dbReference>
<sequence>MKRLFKCLGVVVLFALLSYGFYYLSRFEEDVGERTYHDKKTELFHQNPDVYAWLRVEGTKIDYPVAQHPTEDSYYLSHDLDRNETYYGAIFTELVNTKTFNDSVTIIYGHAMVDDSMFGSLDYFADRQFFKDHTLITIDTIDHHYEYDIVAAHPYVDDHLFQSFQLGTRSGLTHYLDTLKERVETNGGSYRFLPIEKDKDRFLILSTCDAVNNNQRYVVTARLRTITERTDT</sequence>
<keyword evidence="4" id="KW-1185">Reference proteome</keyword>
<dbReference type="OrthoDB" id="9806013at2"/>
<keyword evidence="1" id="KW-0378">Hydrolase</keyword>
<dbReference type="Gene3D" id="2.40.260.10">
    <property type="entry name" value="Sortase"/>
    <property type="match status" value="1"/>
</dbReference>
<dbReference type="AlphaFoldDB" id="A0A0E4H476"/>
<accession>A0A0E4H476</accession>
<dbReference type="SUPFAM" id="SSF63817">
    <property type="entry name" value="Sortase"/>
    <property type="match status" value="1"/>
</dbReference>
<feature type="active site" description="Proton donor/acceptor" evidence="2">
    <location>
        <position position="110"/>
    </location>
</feature>
<proteinExistence type="predicted"/>
<reference evidence="4" key="1">
    <citation type="submission" date="2015-03" db="EMBL/GenBank/DDBJ databases">
        <authorList>
            <person name="Urmite Genomes"/>
        </authorList>
    </citation>
    <scope>NUCLEOTIDE SEQUENCE [LARGE SCALE GENOMIC DNA]</scope>
    <source>
        <strain evidence="4">FF10</strain>
    </source>
</reference>
<dbReference type="GO" id="GO:0016787">
    <property type="term" value="F:hydrolase activity"/>
    <property type="evidence" value="ECO:0007669"/>
    <property type="project" value="UniProtKB-KW"/>
</dbReference>
<dbReference type="InterPro" id="IPR009835">
    <property type="entry name" value="SrtB"/>
</dbReference>
<evidence type="ECO:0000313" key="3">
    <source>
        <dbReference type="EMBL" id="CQR25030.1"/>
    </source>
</evidence>
<evidence type="ECO:0000256" key="1">
    <source>
        <dbReference type="ARBA" id="ARBA00022801"/>
    </source>
</evidence>
<organism evidence="3 4">
    <name type="scientific">Streptococcus varani</name>
    <dbReference type="NCBI Taxonomy" id="1608583"/>
    <lineage>
        <taxon>Bacteria</taxon>
        <taxon>Bacillati</taxon>
        <taxon>Bacillota</taxon>
        <taxon>Bacilli</taxon>
        <taxon>Lactobacillales</taxon>
        <taxon>Streptococcaceae</taxon>
        <taxon>Streptococcus</taxon>
    </lineage>
</organism>
<dbReference type="STRING" id="1608583.BN1356_01373"/>
<protein>
    <submittedName>
        <fullName evidence="3">Sortase</fullName>
    </submittedName>
</protein>
<dbReference type="Pfam" id="PF04203">
    <property type="entry name" value="Sortase"/>
    <property type="match status" value="1"/>
</dbReference>
<gene>
    <name evidence="3" type="ORF">BN1356_01373</name>
</gene>
<dbReference type="Proteomes" id="UP000198604">
    <property type="component" value="Unassembled WGS sequence"/>
</dbReference>
<name>A0A0E4H476_9STRE</name>
<dbReference type="InterPro" id="IPR005754">
    <property type="entry name" value="Sortase"/>
</dbReference>
<evidence type="ECO:0000313" key="4">
    <source>
        <dbReference type="Proteomes" id="UP000198604"/>
    </source>
</evidence>